<feature type="region of interest" description="Disordered" evidence="6">
    <location>
        <begin position="246"/>
        <end position="266"/>
    </location>
</feature>
<comment type="caution">
    <text evidence="7">The sequence shown here is derived from an EMBL/GenBank/DDBJ whole genome shotgun (WGS) entry which is preliminary data.</text>
</comment>
<evidence type="ECO:0000256" key="5">
    <source>
        <dbReference type="ARBA" id="ARBA00045851"/>
    </source>
</evidence>
<dbReference type="Pfam" id="PF02493">
    <property type="entry name" value="MORN"/>
    <property type="match status" value="6"/>
</dbReference>
<dbReference type="PANTHER" id="PTHR46511">
    <property type="entry name" value="MORN REPEAT-CONTAINING PROTEIN 3"/>
    <property type="match status" value="1"/>
</dbReference>
<reference evidence="8" key="3">
    <citation type="submission" date="2022-01" db="EMBL/GenBank/DDBJ databases">
        <authorList>
            <person name="Rubenstein D.R."/>
        </authorList>
    </citation>
    <scope>NUCLEOTIDE SEQUENCE</scope>
    <source>
        <strain evidence="8">SS15</strain>
        <tissue evidence="8">Liver</tissue>
    </source>
</reference>
<keyword evidence="2" id="KW-0677">Repeat</keyword>
<name>A0A835P2Y8_9PASS</name>
<accession>A0A835P2Y8</accession>
<evidence type="ECO:0000256" key="6">
    <source>
        <dbReference type="SAM" id="MobiDB-lite"/>
    </source>
</evidence>
<dbReference type="GO" id="GO:0001669">
    <property type="term" value="C:acrosomal vesicle"/>
    <property type="evidence" value="ECO:0007669"/>
    <property type="project" value="UniProtKB-SubCell"/>
</dbReference>
<evidence type="ECO:0000256" key="1">
    <source>
        <dbReference type="ARBA" id="ARBA00004218"/>
    </source>
</evidence>
<dbReference type="InterPro" id="IPR052472">
    <property type="entry name" value="MORN3"/>
</dbReference>
<evidence type="ECO:0000256" key="3">
    <source>
        <dbReference type="ARBA" id="ARBA00023329"/>
    </source>
</evidence>
<gene>
    <name evidence="8" type="ORF">IHE44_0006321</name>
    <name evidence="7" type="ORF">IHE44_013365</name>
</gene>
<dbReference type="PANTHER" id="PTHR46511:SF1">
    <property type="entry name" value="MORN REPEAT-CONTAINING PROTEIN 3"/>
    <property type="match status" value="1"/>
</dbReference>
<dbReference type="Gene3D" id="2.20.110.10">
    <property type="entry name" value="Histone H3 K4-specific methyltransferase SET7/9 N-terminal domain"/>
    <property type="match status" value="3"/>
</dbReference>
<proteinExistence type="predicted"/>
<evidence type="ECO:0000313" key="9">
    <source>
        <dbReference type="Proteomes" id="UP000618051"/>
    </source>
</evidence>
<comment type="subcellular location">
    <subcellularLocation>
        <location evidence="1">Cytoplasmic vesicle</location>
        <location evidence="1">Secretory vesicle</location>
        <location evidence="1">Acrosome</location>
    </subcellularLocation>
</comment>
<dbReference type="EMBL" id="JADDUC010000008">
    <property type="protein sequence ID" value="KAG0132481.1"/>
    <property type="molecule type" value="Genomic_DNA"/>
</dbReference>
<evidence type="ECO:0000256" key="2">
    <source>
        <dbReference type="ARBA" id="ARBA00022737"/>
    </source>
</evidence>
<sequence>MPVIKYPRVRDPLFYEWDRKAQKCGLRHTVYAVNGDQYTGEWLDNLKHGKGTQIWKSTGAIYSGDWKFGKRHGYGSYSILDPVTKEYKRVYTGWWENDRRCGRGLFFYPNGEHYEGEWSNGLRSGWGKMHYKDGSVYEGQWLTDQPNGMGVLRLPNGNRYEGGWKDGKKHGPGKFFYPDKGQLLEGMWVADIPKCGVLVDFGRNNAPAPTESPLPELMKPLLEPPNCLHLEKCSSHAPELLRDLMQHKGNGDNRGRDNSGICVKTK</sequence>
<reference evidence="8 9" key="2">
    <citation type="journal article" date="2021" name="J. Hered.">
        <title>Feather Gene Expression Elucidates the Developmental Basis of Plumage Iridescence in African Starlings.</title>
        <authorList>
            <person name="Rubenstein D.R."/>
            <person name="Corvelo A."/>
            <person name="MacManes M.D."/>
            <person name="Maia R."/>
            <person name="Narzisi G."/>
            <person name="Rousaki A."/>
            <person name="Vandenabeele P."/>
            <person name="Shawkey M.D."/>
            <person name="Solomon J."/>
        </authorList>
    </citation>
    <scope>NUCLEOTIDE SEQUENCE [LARGE SCALE GENOMIC DNA]</scope>
    <source>
        <strain evidence="8">SS15</strain>
    </source>
</reference>
<evidence type="ECO:0000256" key="4">
    <source>
        <dbReference type="ARBA" id="ARBA00039854"/>
    </source>
</evidence>
<evidence type="ECO:0000313" key="7">
    <source>
        <dbReference type="EMBL" id="KAG0132481.1"/>
    </source>
</evidence>
<feature type="compositionally biased region" description="Basic and acidic residues" evidence="6">
    <location>
        <begin position="246"/>
        <end position="257"/>
    </location>
</feature>
<keyword evidence="3" id="KW-0968">Cytoplasmic vesicle</keyword>
<organism evidence="7">
    <name type="scientific">Lamprotornis superbus</name>
    <dbReference type="NCBI Taxonomy" id="245042"/>
    <lineage>
        <taxon>Eukaryota</taxon>
        <taxon>Metazoa</taxon>
        <taxon>Chordata</taxon>
        <taxon>Craniata</taxon>
        <taxon>Vertebrata</taxon>
        <taxon>Euteleostomi</taxon>
        <taxon>Archelosauria</taxon>
        <taxon>Archosauria</taxon>
        <taxon>Dinosauria</taxon>
        <taxon>Saurischia</taxon>
        <taxon>Theropoda</taxon>
        <taxon>Coelurosauria</taxon>
        <taxon>Aves</taxon>
        <taxon>Neognathae</taxon>
        <taxon>Neoaves</taxon>
        <taxon>Telluraves</taxon>
        <taxon>Australaves</taxon>
        <taxon>Passeriformes</taxon>
        <taxon>Sturnidae</taxon>
        <taxon>Lamprotornis</taxon>
    </lineage>
</organism>
<evidence type="ECO:0000313" key="8">
    <source>
        <dbReference type="EMBL" id="KAI1233126.1"/>
    </source>
</evidence>
<dbReference type="InterPro" id="IPR003409">
    <property type="entry name" value="MORN"/>
</dbReference>
<dbReference type="EMBL" id="JADDUC020000020">
    <property type="protein sequence ID" value="KAI1233126.1"/>
    <property type="molecule type" value="Genomic_DNA"/>
</dbReference>
<dbReference type="SMART" id="SM00698">
    <property type="entry name" value="MORN"/>
    <property type="match status" value="6"/>
</dbReference>
<reference evidence="7" key="1">
    <citation type="submission" date="2020-10" db="EMBL/GenBank/DDBJ databases">
        <title>Feather gene expression reveals the developmental basis of iridescence in African starlings.</title>
        <authorList>
            <person name="Rubenstein D.R."/>
        </authorList>
    </citation>
    <scope>NUCLEOTIDE SEQUENCE</scope>
    <source>
        <strain evidence="7">SS15</strain>
        <tissue evidence="7">Liver</tissue>
    </source>
</reference>
<protein>
    <recommendedName>
        <fullName evidence="4">MORN repeat-containing protein 3</fullName>
    </recommendedName>
</protein>
<comment type="function">
    <text evidence="5">Assembles a suppression complex (suppresome) by tethering SIRT1 and MDM2 to regulate composite modifications of p53/TP53. Confers both deacetylation-mediated functional inactivation, by SIRT1, and ubiquitination-dependent degradation, by MDM2, of p53/TP53, promoting a proliferative and cell survival behaviors. May play a role in the regulation of spermatogenesis.</text>
</comment>
<dbReference type="Proteomes" id="UP000618051">
    <property type="component" value="Unassembled WGS sequence"/>
</dbReference>
<dbReference type="AlphaFoldDB" id="A0A835P2Y8"/>
<dbReference type="SUPFAM" id="SSF82185">
    <property type="entry name" value="Histone H3 K4-specific methyltransferase SET7/9 N-terminal domain"/>
    <property type="match status" value="2"/>
</dbReference>
<keyword evidence="9" id="KW-1185">Reference proteome</keyword>
<dbReference type="OrthoDB" id="270720at2759"/>